<keyword evidence="2" id="KW-0378">Hydrolase</keyword>
<accession>A0ABV9CCB5</accession>
<dbReference type="RefSeq" id="WP_380838007.1">
    <property type="nucleotide sequence ID" value="NZ_JBHSFP010000002.1"/>
</dbReference>
<dbReference type="SUPFAM" id="SSF53474">
    <property type="entry name" value="alpha/beta-Hydrolases"/>
    <property type="match status" value="1"/>
</dbReference>
<evidence type="ECO:0000313" key="2">
    <source>
        <dbReference type="EMBL" id="MFC4530310.1"/>
    </source>
</evidence>
<dbReference type="EMBL" id="JBHSFP010000002">
    <property type="protein sequence ID" value="MFC4530310.1"/>
    <property type="molecule type" value="Genomic_DNA"/>
</dbReference>
<sequence>MAYLEGGTMGMARNGDIELAYETFGATDGEPLLLISGTGVQMLIFPDDLCDALVDLGFTVARFDNRDTGLSTHLTGVPAPGWLKTMIRPSSAPYRLEDMAEDALAVLDALGWRSAHLVGTSLGGMIAQTLAIRHPARVRTLTSIMSTPGARIGTMPKIATLRAIMKLAHMPVTSPDQAAQEAVEMKKLIGSPRYPFDEKEAADIGRRSYERHPGSPDGDARQRAAVTASGDRRKALAALRVPTLVLHGEDDPVIRLKAGQATAAAIPGARLVTYPGMGHDLPRQLWPSMLGHIRALAMAHDADHVIDN</sequence>
<dbReference type="InterPro" id="IPR029058">
    <property type="entry name" value="AB_hydrolase_fold"/>
</dbReference>
<protein>
    <submittedName>
        <fullName evidence="2">Alpha/beta fold hydrolase</fullName>
    </submittedName>
</protein>
<proteinExistence type="predicted"/>
<keyword evidence="3" id="KW-1185">Reference proteome</keyword>
<dbReference type="GO" id="GO:0016787">
    <property type="term" value="F:hydrolase activity"/>
    <property type="evidence" value="ECO:0007669"/>
    <property type="project" value="UniProtKB-KW"/>
</dbReference>
<name>A0ABV9CCB5_9ACTN</name>
<dbReference type="Pfam" id="PF00561">
    <property type="entry name" value="Abhydrolase_1"/>
    <property type="match status" value="1"/>
</dbReference>
<reference evidence="3" key="1">
    <citation type="journal article" date="2019" name="Int. J. Syst. Evol. Microbiol.">
        <title>The Global Catalogue of Microorganisms (GCM) 10K type strain sequencing project: providing services to taxonomists for standard genome sequencing and annotation.</title>
        <authorList>
            <consortium name="The Broad Institute Genomics Platform"/>
            <consortium name="The Broad Institute Genome Sequencing Center for Infectious Disease"/>
            <person name="Wu L."/>
            <person name="Ma J."/>
        </authorList>
    </citation>
    <scope>NUCLEOTIDE SEQUENCE [LARGE SCALE GENOMIC DNA]</scope>
    <source>
        <strain evidence="3">CGMCC 4.7132</strain>
    </source>
</reference>
<organism evidence="2 3">
    <name type="scientific">Sphaerisporangium dianthi</name>
    <dbReference type="NCBI Taxonomy" id="1436120"/>
    <lineage>
        <taxon>Bacteria</taxon>
        <taxon>Bacillati</taxon>
        <taxon>Actinomycetota</taxon>
        <taxon>Actinomycetes</taxon>
        <taxon>Streptosporangiales</taxon>
        <taxon>Streptosporangiaceae</taxon>
        <taxon>Sphaerisporangium</taxon>
    </lineage>
</organism>
<dbReference type="Proteomes" id="UP001596004">
    <property type="component" value="Unassembled WGS sequence"/>
</dbReference>
<comment type="caution">
    <text evidence="2">The sequence shown here is derived from an EMBL/GenBank/DDBJ whole genome shotgun (WGS) entry which is preliminary data.</text>
</comment>
<dbReference type="PANTHER" id="PTHR43433:SF5">
    <property type="entry name" value="AB HYDROLASE-1 DOMAIN-CONTAINING PROTEIN"/>
    <property type="match status" value="1"/>
</dbReference>
<evidence type="ECO:0000313" key="3">
    <source>
        <dbReference type="Proteomes" id="UP001596004"/>
    </source>
</evidence>
<dbReference type="PANTHER" id="PTHR43433">
    <property type="entry name" value="HYDROLASE, ALPHA/BETA FOLD FAMILY PROTEIN"/>
    <property type="match status" value="1"/>
</dbReference>
<feature type="domain" description="AB hydrolase-1" evidence="1">
    <location>
        <begin position="31"/>
        <end position="280"/>
    </location>
</feature>
<dbReference type="Gene3D" id="3.40.50.1820">
    <property type="entry name" value="alpha/beta hydrolase"/>
    <property type="match status" value="1"/>
</dbReference>
<dbReference type="PRINTS" id="PR00111">
    <property type="entry name" value="ABHYDROLASE"/>
</dbReference>
<gene>
    <name evidence="2" type="ORF">ACFO60_06020</name>
</gene>
<evidence type="ECO:0000259" key="1">
    <source>
        <dbReference type="Pfam" id="PF00561"/>
    </source>
</evidence>
<dbReference type="InterPro" id="IPR000073">
    <property type="entry name" value="AB_hydrolase_1"/>
</dbReference>
<dbReference type="InterPro" id="IPR050471">
    <property type="entry name" value="AB_hydrolase"/>
</dbReference>